<proteinExistence type="predicted"/>
<comment type="caution">
    <text evidence="1">The sequence shown here is derived from an EMBL/GenBank/DDBJ whole genome shotgun (WGS) entry which is preliminary data.</text>
</comment>
<dbReference type="AlphaFoldDB" id="A0A426XZR1"/>
<organism evidence="1 2">
    <name type="scientific">Ensete ventricosum</name>
    <name type="common">Abyssinian banana</name>
    <name type="synonym">Musa ensete</name>
    <dbReference type="NCBI Taxonomy" id="4639"/>
    <lineage>
        <taxon>Eukaryota</taxon>
        <taxon>Viridiplantae</taxon>
        <taxon>Streptophyta</taxon>
        <taxon>Embryophyta</taxon>
        <taxon>Tracheophyta</taxon>
        <taxon>Spermatophyta</taxon>
        <taxon>Magnoliopsida</taxon>
        <taxon>Liliopsida</taxon>
        <taxon>Zingiberales</taxon>
        <taxon>Musaceae</taxon>
        <taxon>Ensete</taxon>
    </lineage>
</organism>
<evidence type="ECO:0000313" key="1">
    <source>
        <dbReference type="EMBL" id="RRT44966.1"/>
    </source>
</evidence>
<dbReference type="Proteomes" id="UP000287651">
    <property type="component" value="Unassembled WGS sequence"/>
</dbReference>
<gene>
    <name evidence="1" type="ORF">B296_00039019</name>
</gene>
<dbReference type="EMBL" id="AMZH03016130">
    <property type="protein sequence ID" value="RRT44966.1"/>
    <property type="molecule type" value="Genomic_DNA"/>
</dbReference>
<evidence type="ECO:0000313" key="2">
    <source>
        <dbReference type="Proteomes" id="UP000287651"/>
    </source>
</evidence>
<name>A0A426XZR1_ENSVE</name>
<reference evidence="1 2" key="1">
    <citation type="journal article" date="2014" name="Agronomy (Basel)">
        <title>A Draft Genome Sequence for Ensete ventricosum, the Drought-Tolerant Tree Against Hunger.</title>
        <authorList>
            <person name="Harrison J."/>
            <person name="Moore K.A."/>
            <person name="Paszkiewicz K."/>
            <person name="Jones T."/>
            <person name="Grant M."/>
            <person name="Ambacheew D."/>
            <person name="Muzemil S."/>
            <person name="Studholme D.J."/>
        </authorList>
    </citation>
    <scope>NUCLEOTIDE SEQUENCE [LARGE SCALE GENOMIC DNA]</scope>
</reference>
<sequence>MSYKHDFVKKYDGHKRCAKSRVKLSFNRFFMQHLVFHGKSYEHGFMQKHDDNSFYVKSSFDQFFAHHLKNSKYWPFPTY</sequence>
<protein>
    <submittedName>
        <fullName evidence="1">Uncharacterized protein</fullName>
    </submittedName>
</protein>
<accession>A0A426XZR1</accession>